<sequence>MKKITSLLAILSLASGLSAQTVIKQSGWEWHISDKGTIEQLVFKNSRGNDTIPFFVGKENDGPSFYISREGKETKGKWIPDGYRSFRSDIDHVECRMTYKEWNGQPALEVLLVNKGHVPFQPEKAGLKLGIDTYMDKYPDWFNKYFPTLMRNEKTHFYGYLQTPEKHTLALVSPQPVASWSVDYNLGYMDPAPHWFMGHRIESLNLDLMNALPLPERHPQDLWQLMPGESRTWTIALVNVGELDQLETTINKVSGLPLIRLDQTSYPPKEEVTFDVIGKEPVVRVQNDKGAAIVSVVEKTGADRYQVKTQLPEAGLYTVDVVCGDKQAEAVLTAHHSWKWTLENARVATLKYHQKATSHAESWYGFYSAFIASKYFPSAGTDKAVTERFDYLFNLLHDTTRMEPLYYASRIQNTSTTIGMLIDKYEAQGSVEDLHKASMLADWMIKHWQREDGAYVNHNTIYTSVIYVAKSVLELALAEKQLDGQEWQDAAGRHYQSAKRAIDQLVESQGDFQTEGELTFEDGMISCSALQIGMLALMQKDEIQKKHYTDAMLDILNSHDCLTQLKVPDGRRRQGTMRYWEAQYDVQMLPNMFNSPHGWSGWRAYATYYAYLLTGEEKWLLQTFNAMGAFANLIDYKTGDLRWAFVVDPHLRVEQACSADTHYTADSLSFGNPHPRLYDTRKFVIGEQYVNMISDWQTVNTQDNDVHELFKCIGETVLTNAFVVERADGSVAGYNCKVIRKGNTLEVKADEKQIRNLHCNLKHAYTVRFEGQKKDFSGAYTGWAFGKSEYDF</sequence>
<keyword evidence="1" id="KW-0732">Signal</keyword>
<protein>
    <recommendedName>
        <fullName evidence="4">Alpha-L-rhamnosidase six-hairpin glycosidase domain-containing protein</fullName>
    </recommendedName>
</protein>
<evidence type="ECO:0008006" key="4">
    <source>
        <dbReference type="Google" id="ProtNLM"/>
    </source>
</evidence>
<accession>A0ABR7E5U3</accession>
<comment type="caution">
    <text evidence="2">The sequence shown here is derived from an EMBL/GenBank/DDBJ whole genome shotgun (WGS) entry which is preliminary data.</text>
</comment>
<feature type="chain" id="PRO_5045950557" description="Alpha-L-rhamnosidase six-hairpin glycosidase domain-containing protein" evidence="1">
    <location>
        <begin position="20"/>
        <end position="792"/>
    </location>
</feature>
<evidence type="ECO:0000256" key="1">
    <source>
        <dbReference type="SAM" id="SignalP"/>
    </source>
</evidence>
<name>A0ABR7E5U3_9BACT</name>
<evidence type="ECO:0000313" key="3">
    <source>
        <dbReference type="Proteomes" id="UP000644010"/>
    </source>
</evidence>
<dbReference type="RefSeq" id="WP_186960339.1">
    <property type="nucleotide sequence ID" value="NZ_JACOOI010000018.1"/>
</dbReference>
<dbReference type="EMBL" id="JACOOI010000018">
    <property type="protein sequence ID" value="MBC5644464.1"/>
    <property type="molecule type" value="Genomic_DNA"/>
</dbReference>
<feature type="signal peptide" evidence="1">
    <location>
        <begin position="1"/>
        <end position="19"/>
    </location>
</feature>
<organism evidence="2 3">
    <name type="scientific">Parabacteroides segnis</name>
    <dbReference type="NCBI Taxonomy" id="2763058"/>
    <lineage>
        <taxon>Bacteria</taxon>
        <taxon>Pseudomonadati</taxon>
        <taxon>Bacteroidota</taxon>
        <taxon>Bacteroidia</taxon>
        <taxon>Bacteroidales</taxon>
        <taxon>Tannerellaceae</taxon>
        <taxon>Parabacteroides</taxon>
    </lineage>
</organism>
<proteinExistence type="predicted"/>
<evidence type="ECO:0000313" key="2">
    <source>
        <dbReference type="EMBL" id="MBC5644464.1"/>
    </source>
</evidence>
<dbReference type="Proteomes" id="UP000644010">
    <property type="component" value="Unassembled WGS sequence"/>
</dbReference>
<reference evidence="2 3" key="1">
    <citation type="submission" date="2020-08" db="EMBL/GenBank/DDBJ databases">
        <title>Genome public.</title>
        <authorList>
            <person name="Liu C."/>
            <person name="Sun Q."/>
        </authorList>
    </citation>
    <scope>NUCLEOTIDE SEQUENCE [LARGE SCALE GENOMIC DNA]</scope>
    <source>
        <strain evidence="2 3">BX2</strain>
    </source>
</reference>
<gene>
    <name evidence="2" type="ORF">H8S77_16425</name>
</gene>
<keyword evidence="3" id="KW-1185">Reference proteome</keyword>